<dbReference type="InterPro" id="IPR010706">
    <property type="entry name" value="Fatty_acid_cis-trans_isomerase"/>
</dbReference>
<accession>A0A1Y0D1Y7</accession>
<keyword evidence="1" id="KW-0413">Isomerase</keyword>
<dbReference type="AlphaFoldDB" id="A0A1Y0D1Y7"/>
<dbReference type="KEGG" id="opf:CBP31_01925"/>
<reference evidence="1 2" key="1">
    <citation type="journal article" date="2014" name="Int. J. Syst. Evol. Microbiol.">
        <title>Oceanisphaera profunda sp. nov., a marine bacterium isolated from deep-sea sediment, and emended description of the genus Oceanisphaera.</title>
        <authorList>
            <person name="Xu Z."/>
            <person name="Zhang X.Y."/>
            <person name="Su H.N."/>
            <person name="Yu Z.C."/>
            <person name="Liu C."/>
            <person name="Li H."/>
            <person name="Chen X.L."/>
            <person name="Song X.Y."/>
            <person name="Xie B.B."/>
            <person name="Qin Q.L."/>
            <person name="Zhou B.C."/>
            <person name="Shi M."/>
            <person name="Huang Y."/>
            <person name="Zhang Y.Z."/>
        </authorList>
    </citation>
    <scope>NUCLEOTIDE SEQUENCE [LARGE SCALE GENOMIC DNA]</scope>
    <source>
        <strain evidence="1 2">SM1222</strain>
    </source>
</reference>
<dbReference type="EMBL" id="CP021377">
    <property type="protein sequence ID" value="ART81540.1"/>
    <property type="molecule type" value="Genomic_DNA"/>
</dbReference>
<dbReference type="Pfam" id="PF06934">
    <property type="entry name" value="CTI"/>
    <property type="match status" value="1"/>
</dbReference>
<evidence type="ECO:0000313" key="1">
    <source>
        <dbReference type="EMBL" id="ART81540.1"/>
    </source>
</evidence>
<sequence>MNTLSRRLALLAWLMLSIFIAPLAWSNTLAALPNTLTALPSTVDYEQDIKPIFEQKCIACHACYDAPCQLKLTSNEGLVRGASKLPVYDGARTNDAKPSRLHFDAHGESAWRTRGFFSVLDEPDAQTSLMLRMLALGQSTPWSANQRLPEDLNISPTRSNQCSQADEFDVFASKHPQAGMPFAVTGLTPPEYQLVQDWLSQGAKVPEQSIQLSPALEWAQIRWETWLNRDAPRHQLVARYLYEHLFLAHLYFSDLSTPDQDTFFEVVRSRTPTGQPIEVIATERPTDSPGDKFYYRLRPRIESRIHKTHITYALNSDKMHHLEQLFFTDDWTINKLPDYRVDYAANPFFTYAAIPPKARYQFMLDDAEYFVRSFIRGPVCRGQIATDVIRDQFWVSFQAPKHDLFITQPNHQTHVRDWLTLPGLNSDLLSLGPDWISYSSDRNSYLTYRQKAYAKQYPQGPDLEHLWDGDGHNSQALLTVFRHHDSASVIKGWQGDTPSTMWVMDYPLLERTYYALVANFNVYGSVSHQAKTRLYFDLIRNGAEANLLRFLPPEQRNTLLHRWYDNSGRIKLFTSYADVDETTPSRIQTDAKRTLVDFSQQVLSTLAPVAGPQDMLNRCQQADCNAAIGEQLPLMPQLEQQQARIDDQLRRLTGFTGRLLPVIKWLPEVTLLRIEGENPKERQVYSLIHNRDHSNVAFLLGEDLRLRPDNDTLSVLPGIISSYPNFIFNVKQEQLADFISALTSMQDAKELHAVADQYGIRRTHPDFWFYFHDMHSYMQETNPIEAGVLDMNRYENL</sequence>
<evidence type="ECO:0000313" key="2">
    <source>
        <dbReference type="Proteomes" id="UP000243937"/>
    </source>
</evidence>
<dbReference type="GO" id="GO:0016853">
    <property type="term" value="F:isomerase activity"/>
    <property type="evidence" value="ECO:0007669"/>
    <property type="project" value="UniProtKB-KW"/>
</dbReference>
<keyword evidence="2" id="KW-1185">Reference proteome</keyword>
<dbReference type="RefSeq" id="WP_087034625.1">
    <property type="nucleotide sequence ID" value="NZ_CP021377.1"/>
</dbReference>
<name>A0A1Y0D1Y7_9GAMM</name>
<dbReference type="Proteomes" id="UP000243937">
    <property type="component" value="Chromosome"/>
</dbReference>
<organism evidence="1 2">
    <name type="scientific">Oceanisphaera profunda</name>
    <dbReference type="NCBI Taxonomy" id="1416627"/>
    <lineage>
        <taxon>Bacteria</taxon>
        <taxon>Pseudomonadati</taxon>
        <taxon>Pseudomonadota</taxon>
        <taxon>Gammaproteobacteria</taxon>
        <taxon>Aeromonadales</taxon>
        <taxon>Aeromonadaceae</taxon>
        <taxon>Oceanisphaera</taxon>
    </lineage>
</organism>
<proteinExistence type="predicted"/>
<protein>
    <submittedName>
        <fullName evidence="1">Peptidylprolyl isomerase</fullName>
    </submittedName>
</protein>
<gene>
    <name evidence="1" type="ORF">CBP31_01925</name>
</gene>
<dbReference type="OrthoDB" id="9809746at2"/>